<evidence type="ECO:0000313" key="1">
    <source>
        <dbReference type="EMBL" id="MBM6827256.1"/>
    </source>
</evidence>
<proteinExistence type="predicted"/>
<keyword evidence="2" id="KW-1185">Reference proteome</keyword>
<organism evidence="1 2">
    <name type="scientific">Mordavella massiliensis</name>
    <dbReference type="NCBI Taxonomy" id="1871024"/>
    <lineage>
        <taxon>Bacteria</taxon>
        <taxon>Bacillati</taxon>
        <taxon>Bacillota</taxon>
        <taxon>Clostridia</taxon>
        <taxon>Eubacteriales</taxon>
        <taxon>Clostridiaceae</taxon>
        <taxon>Mordavella</taxon>
    </lineage>
</organism>
<accession>A0A939BKH8</accession>
<dbReference type="EMBL" id="JACJLV010000029">
    <property type="protein sequence ID" value="MBM6827256.1"/>
    <property type="molecule type" value="Genomic_DNA"/>
</dbReference>
<dbReference type="AlphaFoldDB" id="A0A939BKH8"/>
<gene>
    <name evidence="1" type="ORF">H6A13_09150</name>
</gene>
<dbReference type="RefSeq" id="WP_204909281.1">
    <property type="nucleotide sequence ID" value="NZ_JACJLV010000029.1"/>
</dbReference>
<reference evidence="1" key="1">
    <citation type="submission" date="2020-08" db="EMBL/GenBank/DDBJ databases">
        <authorList>
            <person name="Cejkova D."/>
            <person name="Kubasova T."/>
            <person name="Jahodarova E."/>
            <person name="Rychlik I."/>
        </authorList>
    </citation>
    <scope>NUCLEOTIDE SEQUENCE</scope>
    <source>
        <strain evidence="1">An420c</strain>
    </source>
</reference>
<dbReference type="Proteomes" id="UP000713880">
    <property type="component" value="Unassembled WGS sequence"/>
</dbReference>
<name>A0A939BKH8_9CLOT</name>
<comment type="caution">
    <text evidence="1">The sequence shown here is derived from an EMBL/GenBank/DDBJ whole genome shotgun (WGS) entry which is preliminary data.</text>
</comment>
<evidence type="ECO:0000313" key="2">
    <source>
        <dbReference type="Proteomes" id="UP000713880"/>
    </source>
</evidence>
<sequence length="108" mass="12728">MSGYWIQILIFTVALLFFCWLLLEYWYYRKEKNPESRLYLASKAAFAFVHFWKAVDSAKEIPEDTIKDQAGHYTQGEEYAGSTATPMLENAGKEFRAIGRKKIFRRQM</sequence>
<reference evidence="1" key="2">
    <citation type="journal article" date="2021" name="Sci. Rep.">
        <title>The distribution of antibiotic resistance genes in chicken gut microbiota commensals.</title>
        <authorList>
            <person name="Juricova H."/>
            <person name="Matiasovicova J."/>
            <person name="Kubasova T."/>
            <person name="Cejkova D."/>
            <person name="Rychlik I."/>
        </authorList>
    </citation>
    <scope>NUCLEOTIDE SEQUENCE</scope>
    <source>
        <strain evidence="1">An420c</strain>
    </source>
</reference>
<protein>
    <submittedName>
        <fullName evidence="1">Uncharacterized protein</fullName>
    </submittedName>
</protein>